<dbReference type="Pfam" id="PF18962">
    <property type="entry name" value="Por_Secre_tail"/>
    <property type="match status" value="1"/>
</dbReference>
<gene>
    <name evidence="4" type="ORF">SAMN04488109_0528</name>
</gene>
<dbReference type="RefSeq" id="WP_073130821.1">
    <property type="nucleotide sequence ID" value="NZ_FQWQ01000001.1"/>
</dbReference>
<dbReference type="CDD" id="cd01832">
    <property type="entry name" value="SGNH_hydrolase_like_1"/>
    <property type="match status" value="1"/>
</dbReference>
<dbReference type="AlphaFoldDB" id="A0A1M5K9Z6"/>
<dbReference type="InterPro" id="IPR013830">
    <property type="entry name" value="SGNH_hydro"/>
</dbReference>
<reference evidence="4 5" key="1">
    <citation type="submission" date="2016-11" db="EMBL/GenBank/DDBJ databases">
        <authorList>
            <person name="Jaros S."/>
            <person name="Januszkiewicz K."/>
            <person name="Wedrychowicz H."/>
        </authorList>
    </citation>
    <scope>NUCLEOTIDE SEQUENCE [LARGE SCALE GENOMIC DNA]</scope>
    <source>
        <strain evidence="4 5">DSM 24574</strain>
    </source>
</reference>
<dbReference type="InterPro" id="IPR036514">
    <property type="entry name" value="SGNH_hydro_sf"/>
</dbReference>
<feature type="signal peptide" evidence="1">
    <location>
        <begin position="1"/>
        <end position="17"/>
    </location>
</feature>
<evidence type="ECO:0000313" key="4">
    <source>
        <dbReference type="EMBL" id="SHG49664.1"/>
    </source>
</evidence>
<dbReference type="InterPro" id="IPR026444">
    <property type="entry name" value="Secre_tail"/>
</dbReference>
<keyword evidence="5" id="KW-1185">Reference proteome</keyword>
<feature type="chain" id="PRO_5012002418" evidence="1">
    <location>
        <begin position="18"/>
        <end position="323"/>
    </location>
</feature>
<dbReference type="STRING" id="947013.SAMN04488109_0528"/>
<dbReference type="SUPFAM" id="SSF52266">
    <property type="entry name" value="SGNH hydrolase"/>
    <property type="match status" value="1"/>
</dbReference>
<name>A0A1M5K9Z6_9BACT</name>
<feature type="domain" description="Secretion system C-terminal sorting" evidence="3">
    <location>
        <begin position="246"/>
        <end position="313"/>
    </location>
</feature>
<evidence type="ECO:0000259" key="2">
    <source>
        <dbReference type="Pfam" id="PF13472"/>
    </source>
</evidence>
<organism evidence="4 5">
    <name type="scientific">Chryseolinea serpens</name>
    <dbReference type="NCBI Taxonomy" id="947013"/>
    <lineage>
        <taxon>Bacteria</taxon>
        <taxon>Pseudomonadati</taxon>
        <taxon>Bacteroidota</taxon>
        <taxon>Cytophagia</taxon>
        <taxon>Cytophagales</taxon>
        <taxon>Fulvivirgaceae</taxon>
        <taxon>Chryseolinea</taxon>
    </lineage>
</organism>
<evidence type="ECO:0000256" key="1">
    <source>
        <dbReference type="SAM" id="SignalP"/>
    </source>
</evidence>
<dbReference type="Pfam" id="PF13472">
    <property type="entry name" value="Lipase_GDSL_2"/>
    <property type="match status" value="1"/>
</dbReference>
<evidence type="ECO:0000259" key="3">
    <source>
        <dbReference type="Pfam" id="PF18962"/>
    </source>
</evidence>
<dbReference type="Gene3D" id="3.40.50.1110">
    <property type="entry name" value="SGNH hydrolase"/>
    <property type="match status" value="1"/>
</dbReference>
<protein>
    <submittedName>
        <fullName evidence="4">Por secretion system C-terminal sorting domain-containing protein</fullName>
    </submittedName>
</protein>
<dbReference type="EMBL" id="FQWQ01000001">
    <property type="protein sequence ID" value="SHG49664.1"/>
    <property type="molecule type" value="Genomic_DNA"/>
</dbReference>
<evidence type="ECO:0000313" key="5">
    <source>
        <dbReference type="Proteomes" id="UP000184212"/>
    </source>
</evidence>
<dbReference type="NCBIfam" id="TIGR04183">
    <property type="entry name" value="Por_Secre_tail"/>
    <property type="match status" value="1"/>
</dbReference>
<dbReference type="GO" id="GO:0016788">
    <property type="term" value="F:hydrolase activity, acting on ester bonds"/>
    <property type="evidence" value="ECO:0007669"/>
    <property type="project" value="UniProtKB-ARBA"/>
</dbReference>
<keyword evidence="1" id="KW-0732">Signal</keyword>
<dbReference type="Proteomes" id="UP000184212">
    <property type="component" value="Unassembled WGS sequence"/>
</dbReference>
<sequence length="323" mass="35239">MRKLIVILLLLSSTAMAQKLIITEKVKFLALGDSYTIGESVPVSERWPVQLIDAITLKGLDCLEPKIIATTGWRTDNLKEAIAAAKLTADYTLVSLLIGVNNYYQGKTVESYAPEFEELLNTAIRLAGGKKSHVFVVSIPDYGYTPFGKDKQATISVGIDAFNAVNKSIAQKLGVPYFNITEISRRGLVDPDLVAPDGLHPSGLMYSLWVQLILQDATLVHSDTDEGDSGNDPVTGIADEQYGVNIYPNPFEKSIIIDNLPPSQHSLRVELLNDQGAAVSVNETLAPEGGRLELDTRRLNAGLYHYRIQGSAGFLLQGKLIKV</sequence>
<feature type="domain" description="SGNH hydrolase-type esterase" evidence="2">
    <location>
        <begin position="30"/>
        <end position="206"/>
    </location>
</feature>
<proteinExistence type="predicted"/>
<accession>A0A1M5K9Z6</accession>